<gene>
    <name evidence="1" type="ORF">EDX97_00235</name>
</gene>
<evidence type="ECO:0000313" key="2">
    <source>
        <dbReference type="Proteomes" id="UP000276568"/>
    </source>
</evidence>
<keyword evidence="2" id="KW-1185">Reference proteome</keyword>
<dbReference type="InterPro" id="IPR036069">
    <property type="entry name" value="DUF34/NIF3_sf"/>
</dbReference>
<dbReference type="OrthoDB" id="1116574at2"/>
<name>A0A3N0I290_9FIRM</name>
<dbReference type="SUPFAM" id="SSF102705">
    <property type="entry name" value="NIF3 (NGG1p interacting factor 3)-like"/>
    <property type="match status" value="1"/>
</dbReference>
<evidence type="ECO:0000313" key="1">
    <source>
        <dbReference type="EMBL" id="RNM31038.1"/>
    </source>
</evidence>
<dbReference type="Gene3D" id="3.40.1390.30">
    <property type="entry name" value="NIF3 (NGG1p interacting factor 3)-like"/>
    <property type="match status" value="1"/>
</dbReference>
<reference evidence="1 2" key="1">
    <citation type="submission" date="2018-11" db="EMBL/GenBank/DDBJ databases">
        <title>Clostridium sp. nov., a member of the family Erysipelotrichaceae isolated from pig faeces.</title>
        <authorList>
            <person name="Chang Y.-H."/>
        </authorList>
    </citation>
    <scope>NUCLEOTIDE SEQUENCE [LARGE SCALE GENOMIC DNA]</scope>
    <source>
        <strain evidence="1 2">YH-panp20</strain>
    </source>
</reference>
<dbReference type="RefSeq" id="WP_128519219.1">
    <property type="nucleotide sequence ID" value="NZ_RJQC01000001.1"/>
</dbReference>
<proteinExistence type="predicted"/>
<organism evidence="1 2">
    <name type="scientific">Absicoccus porci</name>
    <dbReference type="NCBI Taxonomy" id="2486576"/>
    <lineage>
        <taxon>Bacteria</taxon>
        <taxon>Bacillati</taxon>
        <taxon>Bacillota</taxon>
        <taxon>Erysipelotrichia</taxon>
        <taxon>Erysipelotrichales</taxon>
        <taxon>Erysipelotrichaceae</taxon>
        <taxon>Absicoccus</taxon>
    </lineage>
</organism>
<protein>
    <recommendedName>
        <fullName evidence="3">GTP cyclohydrolase 1 type 2 homolog</fullName>
    </recommendedName>
</protein>
<dbReference type="AlphaFoldDB" id="A0A3N0I290"/>
<evidence type="ECO:0008006" key="3">
    <source>
        <dbReference type="Google" id="ProtNLM"/>
    </source>
</evidence>
<comment type="caution">
    <text evidence="1">The sequence shown here is derived from an EMBL/GenBank/DDBJ whole genome shotgun (WGS) entry which is preliminary data.</text>
</comment>
<dbReference type="Proteomes" id="UP000276568">
    <property type="component" value="Unassembled WGS sequence"/>
</dbReference>
<dbReference type="EMBL" id="RJQC01000001">
    <property type="protein sequence ID" value="RNM31038.1"/>
    <property type="molecule type" value="Genomic_DNA"/>
</dbReference>
<sequence>MYRYCWANVHVIQAAIDQQANLIICHESLFWNHGDHTTWLEDANNDVYLQKVELLRKHDMVVWRNHDYIHSGIQTKTGYTDGIFMA</sequence>
<accession>A0A3N0I290</accession>